<reference evidence="1 2" key="2">
    <citation type="journal article" date="2012" name="Eukaryot. Cell">
        <title>Genome update of Botrytis cinerea strains B05.10 and T4.</title>
        <authorList>
            <person name="Staats M."/>
            <person name="van Kan J.A."/>
        </authorList>
    </citation>
    <scope>NUCLEOTIDE SEQUENCE [LARGE SCALE GENOMIC DNA]</scope>
    <source>
        <strain evidence="1 2">B05.10</strain>
    </source>
</reference>
<name>A0A384K7X6_BOTFB</name>
<evidence type="ECO:0000313" key="1">
    <source>
        <dbReference type="EMBL" id="ATZ58901.1"/>
    </source>
</evidence>
<protein>
    <submittedName>
        <fullName evidence="1">Uncharacterized protein</fullName>
    </submittedName>
</protein>
<dbReference type="RefSeq" id="XP_024554096.1">
    <property type="nucleotide sequence ID" value="XM_024698279.1"/>
</dbReference>
<gene>
    <name evidence="1" type="ORF">BCIN_18g00190</name>
</gene>
<dbReference type="Proteomes" id="UP000001798">
    <property type="component" value="Chromosome 18"/>
</dbReference>
<dbReference type="OrthoDB" id="3521870at2759"/>
<dbReference type="EMBL" id="CP009822">
    <property type="protein sequence ID" value="ATZ58901.1"/>
    <property type="molecule type" value="Genomic_DNA"/>
</dbReference>
<dbReference type="GeneID" id="36395041"/>
<reference evidence="1 2" key="3">
    <citation type="journal article" date="2017" name="Mol. Plant Pathol.">
        <title>A gapless genome sequence of the fungus Botrytis cinerea.</title>
        <authorList>
            <person name="Van Kan J.A."/>
            <person name="Stassen J.H."/>
            <person name="Mosbach A."/>
            <person name="Van Der Lee T.A."/>
            <person name="Faino L."/>
            <person name="Farmer A.D."/>
            <person name="Papasotiriou D.G."/>
            <person name="Zhou S."/>
            <person name="Seidl M.F."/>
            <person name="Cottam E."/>
            <person name="Edel D."/>
            <person name="Hahn M."/>
            <person name="Schwartz D.C."/>
            <person name="Dietrich R.A."/>
            <person name="Widdison S."/>
            <person name="Scalliet G."/>
        </authorList>
    </citation>
    <scope>NUCLEOTIDE SEQUENCE [LARGE SCALE GENOMIC DNA]</scope>
    <source>
        <strain evidence="1 2">B05.10</strain>
    </source>
</reference>
<evidence type="ECO:0000313" key="2">
    <source>
        <dbReference type="Proteomes" id="UP000001798"/>
    </source>
</evidence>
<keyword evidence="2" id="KW-1185">Reference proteome</keyword>
<reference evidence="1 2" key="1">
    <citation type="journal article" date="2011" name="PLoS Genet.">
        <title>Genomic analysis of the necrotrophic fungal pathogens Sclerotinia sclerotiorum and Botrytis cinerea.</title>
        <authorList>
            <person name="Amselem J."/>
            <person name="Cuomo C.A."/>
            <person name="van Kan J.A."/>
            <person name="Viaud M."/>
            <person name="Benito E.P."/>
            <person name="Couloux A."/>
            <person name="Coutinho P.M."/>
            <person name="de Vries R.P."/>
            <person name="Dyer P.S."/>
            <person name="Fillinger S."/>
            <person name="Fournier E."/>
            <person name="Gout L."/>
            <person name="Hahn M."/>
            <person name="Kohn L."/>
            <person name="Lapalu N."/>
            <person name="Plummer K.M."/>
            <person name="Pradier J.M."/>
            <person name="Quevillon E."/>
            <person name="Sharon A."/>
            <person name="Simon A."/>
            <person name="ten Have A."/>
            <person name="Tudzynski B."/>
            <person name="Tudzynski P."/>
            <person name="Wincker P."/>
            <person name="Andrew M."/>
            <person name="Anthouard V."/>
            <person name="Beever R.E."/>
            <person name="Beffa R."/>
            <person name="Benoit I."/>
            <person name="Bouzid O."/>
            <person name="Brault B."/>
            <person name="Chen Z."/>
            <person name="Choquer M."/>
            <person name="Collemare J."/>
            <person name="Cotton P."/>
            <person name="Danchin E.G."/>
            <person name="Da Silva C."/>
            <person name="Gautier A."/>
            <person name="Giraud C."/>
            <person name="Giraud T."/>
            <person name="Gonzalez C."/>
            <person name="Grossetete S."/>
            <person name="Guldener U."/>
            <person name="Henrissat B."/>
            <person name="Howlett B.J."/>
            <person name="Kodira C."/>
            <person name="Kretschmer M."/>
            <person name="Lappartient A."/>
            <person name="Leroch M."/>
            <person name="Levis C."/>
            <person name="Mauceli E."/>
            <person name="Neuveglise C."/>
            <person name="Oeser B."/>
            <person name="Pearson M."/>
            <person name="Poulain J."/>
            <person name="Poussereau N."/>
            <person name="Quesneville H."/>
            <person name="Rascle C."/>
            <person name="Schumacher J."/>
            <person name="Segurens B."/>
            <person name="Sexton A."/>
            <person name="Silva E."/>
            <person name="Sirven C."/>
            <person name="Soanes D.M."/>
            <person name="Talbot N.J."/>
            <person name="Templeton M."/>
            <person name="Yandava C."/>
            <person name="Yarden O."/>
            <person name="Zeng Q."/>
            <person name="Rollins J.A."/>
            <person name="Lebrun M.H."/>
            <person name="Dickman M."/>
        </authorList>
    </citation>
    <scope>NUCLEOTIDE SEQUENCE [LARGE SCALE GENOMIC DNA]</scope>
    <source>
        <strain evidence="1 2">B05.10</strain>
    </source>
</reference>
<dbReference type="KEGG" id="bfu:BCIN_18g00190"/>
<sequence length="313" mass="36228">MSYPWLVTIRSLLRDLKTSLQYTRTKIAKPDKSQLEQLNISIQQTYHISGLDNFCAIETFLNSKSRQSDINIMALLFRSEFLTADFASQYVSSLLLAWIEDDMEEQIVNGIRTKWKPVLKFPNDTYTGGIRIERILSLRQQQPPPSRENPIYISFVIRKEHRSDAVITSTELYTLFCTMARQMEKQSLSHMETIEVRMIVIYSRWVQIITAKSTRAYITSIINGFDDIAGEMQISQTPWFNFLSISGRHCVLLAVFEGIRIRSSNVNVKAQISLLKTKAPQDDFTIKEQISMTRKRKISTTEEYGNGNKKMKK</sequence>
<organism evidence="1 2">
    <name type="scientific">Botryotinia fuckeliana (strain B05.10)</name>
    <name type="common">Noble rot fungus</name>
    <name type="synonym">Botrytis cinerea</name>
    <dbReference type="NCBI Taxonomy" id="332648"/>
    <lineage>
        <taxon>Eukaryota</taxon>
        <taxon>Fungi</taxon>
        <taxon>Dikarya</taxon>
        <taxon>Ascomycota</taxon>
        <taxon>Pezizomycotina</taxon>
        <taxon>Leotiomycetes</taxon>
        <taxon>Helotiales</taxon>
        <taxon>Sclerotiniaceae</taxon>
        <taxon>Botrytis</taxon>
    </lineage>
</organism>
<dbReference type="VEuPathDB" id="FungiDB:Bcin18g00190"/>
<accession>A0A384K7X6</accession>
<dbReference type="AlphaFoldDB" id="A0A384K7X6"/>
<proteinExistence type="predicted"/>